<feature type="chain" id="PRO_5040309485" evidence="2">
    <location>
        <begin position="18"/>
        <end position="616"/>
    </location>
</feature>
<proteinExistence type="predicted"/>
<accession>A0A9Q8WND1</accession>
<evidence type="ECO:0000256" key="2">
    <source>
        <dbReference type="SAM" id="SignalP"/>
    </source>
</evidence>
<protein>
    <submittedName>
        <fullName evidence="3">Uncharacterized protein</fullName>
    </submittedName>
</protein>
<dbReference type="RefSeq" id="XP_049150828.1">
    <property type="nucleotide sequence ID" value="XM_049293682.1"/>
</dbReference>
<keyword evidence="2" id="KW-0732">Signal</keyword>
<organism evidence="3 4">
    <name type="scientific">Colletotrichum lupini</name>
    <dbReference type="NCBI Taxonomy" id="145971"/>
    <lineage>
        <taxon>Eukaryota</taxon>
        <taxon>Fungi</taxon>
        <taxon>Dikarya</taxon>
        <taxon>Ascomycota</taxon>
        <taxon>Pezizomycotina</taxon>
        <taxon>Sordariomycetes</taxon>
        <taxon>Hypocreomycetidae</taxon>
        <taxon>Glomerellales</taxon>
        <taxon>Glomerellaceae</taxon>
        <taxon>Colletotrichum</taxon>
        <taxon>Colletotrichum acutatum species complex</taxon>
    </lineage>
</organism>
<reference evidence="3" key="1">
    <citation type="journal article" date="2021" name="Mol. Plant Microbe Interact.">
        <title>Complete Genome Sequence of the Plant-Pathogenic Fungus Colletotrichum lupini.</title>
        <authorList>
            <person name="Baroncelli R."/>
            <person name="Pensec F."/>
            <person name="Da Lio D."/>
            <person name="Boufleur T."/>
            <person name="Vicente I."/>
            <person name="Sarrocco S."/>
            <person name="Picot A."/>
            <person name="Baraldi E."/>
            <person name="Sukno S."/>
            <person name="Thon M."/>
            <person name="Le Floch G."/>
        </authorList>
    </citation>
    <scope>NUCLEOTIDE SEQUENCE</scope>
    <source>
        <strain evidence="3">IMI 504893</strain>
    </source>
</reference>
<name>A0A9Q8WND1_9PEZI</name>
<sequence>MICFLAWISFSPNPTRSAPRAGLFSFQAFIGLPVLHKDTDDKRETACFFRHPRTQFAVIRFEISHFARIGQAAFIDGSSTKELKRQLKNGGEKEEEKIEKRTHQEKTASLGTLPITPIASAAASSSTDRDGQRQTACLCTQPRVQSSPNQPAELAPARTLVHILIITTFRCLGLAFLSGNLNSLYLTCLKLPAYFPAAVGSALLPAQVPPILLISISLTHASCLTPHASHFTPHTSHFTPHTSHFTPKRGTLPCPGPPSLPCLALPFSHLSIHSLTHPLYLYCVPSTVLHTELPPFPTNEKRRTPGPLSHPRPHPFSGTPLRPCCTASLLSIAVLHCIFPAVYRTHTHTLTLTLTYHTFLPHFHTPRLALGCLTAHLLHTSIPTRLSPSLSLSQSHSHSLTWFLKAHSGSHIQRYGTLSHSLYFTHLTFIPTHDITNLGLCGFAVGTRHPLAPVIGQLARKLASAAAPAVRSCFPLLSSSLPVPSPKQSVPSPSLSLTYQPTNPALLYISQPAPVLWPRPRPPFPPVQILNETPIPTLLLSPRLFLALRPHSLLPPFDQQNLSSLFRSKACLLHPKPLQLSSVLLPEAFPPHFTGALSAGLPPPQKVLLRHELTNS</sequence>
<dbReference type="Proteomes" id="UP000830671">
    <property type="component" value="Chromosome 8"/>
</dbReference>
<dbReference type="EMBL" id="CP019480">
    <property type="protein sequence ID" value="UQC89227.1"/>
    <property type="molecule type" value="Genomic_DNA"/>
</dbReference>
<gene>
    <name evidence="3" type="ORF">CLUP02_14756</name>
</gene>
<dbReference type="KEGG" id="clup:CLUP02_14756"/>
<dbReference type="GeneID" id="73348692"/>
<evidence type="ECO:0000313" key="4">
    <source>
        <dbReference type="Proteomes" id="UP000830671"/>
    </source>
</evidence>
<keyword evidence="4" id="KW-1185">Reference proteome</keyword>
<feature type="region of interest" description="Disordered" evidence="1">
    <location>
        <begin position="87"/>
        <end position="106"/>
    </location>
</feature>
<feature type="signal peptide" evidence="2">
    <location>
        <begin position="1"/>
        <end position="17"/>
    </location>
</feature>
<evidence type="ECO:0000313" key="3">
    <source>
        <dbReference type="EMBL" id="UQC89227.1"/>
    </source>
</evidence>
<dbReference type="AlphaFoldDB" id="A0A9Q8WND1"/>
<evidence type="ECO:0000256" key="1">
    <source>
        <dbReference type="SAM" id="MobiDB-lite"/>
    </source>
</evidence>